<gene>
    <name evidence="2" type="ORF">DARMORV10_A05P33040.1</name>
</gene>
<evidence type="ECO:0000256" key="1">
    <source>
        <dbReference type="SAM" id="MobiDB-lite"/>
    </source>
</evidence>
<feature type="compositionally biased region" description="Basic and acidic residues" evidence="1">
    <location>
        <begin position="24"/>
        <end position="40"/>
    </location>
</feature>
<dbReference type="EMBL" id="HG994359">
    <property type="protein sequence ID" value="CAF2101056.1"/>
    <property type="molecule type" value="Genomic_DNA"/>
</dbReference>
<name>A0A816TR91_BRANA</name>
<sequence>VLGNPPAYITPTRKQHSKTLTASKESRYQDAKARPHDKLLTPHLRQRTVHARSKNPPPKHREEFASYHHAPSPAR</sequence>
<feature type="compositionally biased region" description="Basic residues" evidence="1">
    <location>
        <begin position="44"/>
        <end position="53"/>
    </location>
</feature>
<evidence type="ECO:0000313" key="2">
    <source>
        <dbReference type="EMBL" id="CAF2101056.1"/>
    </source>
</evidence>
<feature type="non-terminal residue" evidence="2">
    <location>
        <position position="1"/>
    </location>
</feature>
<proteinExistence type="predicted"/>
<feature type="region of interest" description="Disordered" evidence="1">
    <location>
        <begin position="1"/>
        <end position="75"/>
    </location>
</feature>
<organism evidence="2">
    <name type="scientific">Brassica napus</name>
    <name type="common">Rape</name>
    <dbReference type="NCBI Taxonomy" id="3708"/>
    <lineage>
        <taxon>Eukaryota</taxon>
        <taxon>Viridiplantae</taxon>
        <taxon>Streptophyta</taxon>
        <taxon>Embryophyta</taxon>
        <taxon>Tracheophyta</taxon>
        <taxon>Spermatophyta</taxon>
        <taxon>Magnoliopsida</taxon>
        <taxon>eudicotyledons</taxon>
        <taxon>Gunneridae</taxon>
        <taxon>Pentapetalae</taxon>
        <taxon>rosids</taxon>
        <taxon>malvids</taxon>
        <taxon>Brassicales</taxon>
        <taxon>Brassicaceae</taxon>
        <taxon>Brassiceae</taxon>
        <taxon>Brassica</taxon>
    </lineage>
</organism>
<dbReference type="Proteomes" id="UP001295469">
    <property type="component" value="Chromosome A05"/>
</dbReference>
<protein>
    <submittedName>
        <fullName evidence="2">(rape) hypothetical protein</fullName>
    </submittedName>
</protein>
<reference evidence="2" key="1">
    <citation type="submission" date="2021-01" db="EMBL/GenBank/DDBJ databases">
        <authorList>
            <consortium name="Genoscope - CEA"/>
            <person name="William W."/>
        </authorList>
    </citation>
    <scope>NUCLEOTIDE SEQUENCE</scope>
</reference>
<dbReference type="AlphaFoldDB" id="A0A816TR91"/>
<accession>A0A816TR91</accession>